<dbReference type="Proteomes" id="UP000607653">
    <property type="component" value="Unassembled WGS sequence"/>
</dbReference>
<name>A0A822YS41_NELNU</name>
<keyword evidence="2" id="KW-1185">Reference proteome</keyword>
<evidence type="ECO:0000313" key="2">
    <source>
        <dbReference type="Proteomes" id="UP000607653"/>
    </source>
</evidence>
<sequence length="93" mass="10656">MIFMSELDGSAEFLRLYIANRFLLPYPSHFIEILIDDITKFTCTKLMALFGRTYLLKPLNLSPTEVNLFLSLSSKGALSSSFSRNELKPLMSW</sequence>
<gene>
    <name evidence="1" type="ORF">HUJ06_007625</name>
</gene>
<dbReference type="EMBL" id="DUZY01000004">
    <property type="protein sequence ID" value="DAD36984.1"/>
    <property type="molecule type" value="Genomic_DNA"/>
</dbReference>
<accession>A0A822YS41</accession>
<organism evidence="1 2">
    <name type="scientific">Nelumbo nucifera</name>
    <name type="common">Sacred lotus</name>
    <dbReference type="NCBI Taxonomy" id="4432"/>
    <lineage>
        <taxon>Eukaryota</taxon>
        <taxon>Viridiplantae</taxon>
        <taxon>Streptophyta</taxon>
        <taxon>Embryophyta</taxon>
        <taxon>Tracheophyta</taxon>
        <taxon>Spermatophyta</taxon>
        <taxon>Magnoliopsida</taxon>
        <taxon>Proteales</taxon>
        <taxon>Nelumbonaceae</taxon>
        <taxon>Nelumbo</taxon>
    </lineage>
</organism>
<dbReference type="AlphaFoldDB" id="A0A822YS41"/>
<reference evidence="1 2" key="1">
    <citation type="journal article" date="2020" name="Mol. Biol. Evol.">
        <title>Distinct Expression and Methylation Patterns for Genes with Different Fates following a Single Whole-Genome Duplication in Flowering Plants.</title>
        <authorList>
            <person name="Shi T."/>
            <person name="Rahmani R.S."/>
            <person name="Gugger P.F."/>
            <person name="Wang M."/>
            <person name="Li H."/>
            <person name="Zhang Y."/>
            <person name="Li Z."/>
            <person name="Wang Q."/>
            <person name="Van de Peer Y."/>
            <person name="Marchal K."/>
            <person name="Chen J."/>
        </authorList>
    </citation>
    <scope>NUCLEOTIDE SEQUENCE [LARGE SCALE GENOMIC DNA]</scope>
    <source>
        <tissue evidence="1">Leaf</tissue>
    </source>
</reference>
<protein>
    <submittedName>
        <fullName evidence="1">Uncharacterized protein</fullName>
    </submittedName>
</protein>
<evidence type="ECO:0000313" key="1">
    <source>
        <dbReference type="EMBL" id="DAD36984.1"/>
    </source>
</evidence>
<comment type="caution">
    <text evidence="1">The sequence shown here is derived from an EMBL/GenBank/DDBJ whole genome shotgun (WGS) entry which is preliminary data.</text>
</comment>
<proteinExistence type="predicted"/>